<keyword evidence="9" id="KW-1003">Cell membrane</keyword>
<gene>
    <name evidence="11" type="primary">mgtE</name>
    <name evidence="11" type="ORF">Ami3637_01645</name>
</gene>
<evidence type="ECO:0000256" key="7">
    <source>
        <dbReference type="ARBA" id="ARBA00023136"/>
    </source>
</evidence>
<protein>
    <recommendedName>
        <fullName evidence="9">Magnesium transporter MgtE</fullName>
    </recommendedName>
</protein>
<evidence type="ECO:0000256" key="2">
    <source>
        <dbReference type="ARBA" id="ARBA00009749"/>
    </source>
</evidence>
<keyword evidence="8" id="KW-0129">CBS domain</keyword>
<evidence type="ECO:0000256" key="5">
    <source>
        <dbReference type="ARBA" id="ARBA00022842"/>
    </source>
</evidence>
<dbReference type="InterPro" id="IPR038076">
    <property type="entry name" value="MgtE_N_sf"/>
</dbReference>
<dbReference type="PROSITE" id="PS51371">
    <property type="entry name" value="CBS"/>
    <property type="match status" value="2"/>
</dbReference>
<evidence type="ECO:0000313" key="11">
    <source>
        <dbReference type="EMBL" id="QHI71272.1"/>
    </source>
</evidence>
<keyword evidence="5 9" id="KW-0460">Magnesium</keyword>
<dbReference type="Gene3D" id="3.10.580.10">
    <property type="entry name" value="CBS-domain"/>
    <property type="match status" value="1"/>
</dbReference>
<dbReference type="GO" id="GO:0005886">
    <property type="term" value="C:plasma membrane"/>
    <property type="evidence" value="ECO:0007669"/>
    <property type="project" value="UniProtKB-SubCell"/>
</dbReference>
<dbReference type="Pfam" id="PF01769">
    <property type="entry name" value="MgtE"/>
    <property type="match status" value="1"/>
</dbReference>
<dbReference type="Gene3D" id="1.10.357.20">
    <property type="entry name" value="SLC41 divalent cation transporters, integral membrane domain"/>
    <property type="match status" value="1"/>
</dbReference>
<proteinExistence type="inferred from homology"/>
<dbReference type="Pfam" id="PF03448">
    <property type="entry name" value="MgtE_N"/>
    <property type="match status" value="1"/>
</dbReference>
<dbReference type="Gene3D" id="1.25.60.10">
    <property type="entry name" value="MgtE N-terminal domain-like"/>
    <property type="match status" value="1"/>
</dbReference>
<dbReference type="GO" id="GO:0046872">
    <property type="term" value="F:metal ion binding"/>
    <property type="evidence" value="ECO:0007669"/>
    <property type="project" value="UniProtKB-KW"/>
</dbReference>
<dbReference type="CDD" id="cd04606">
    <property type="entry name" value="CBS_pair_Mg_transporter"/>
    <property type="match status" value="1"/>
</dbReference>
<evidence type="ECO:0000256" key="3">
    <source>
        <dbReference type="ARBA" id="ARBA00022448"/>
    </source>
</evidence>
<dbReference type="SMART" id="SM00116">
    <property type="entry name" value="CBS"/>
    <property type="match status" value="2"/>
</dbReference>
<evidence type="ECO:0000256" key="1">
    <source>
        <dbReference type="ARBA" id="ARBA00004141"/>
    </source>
</evidence>
<evidence type="ECO:0000256" key="9">
    <source>
        <dbReference type="RuleBase" id="RU362011"/>
    </source>
</evidence>
<dbReference type="SMART" id="SM00924">
    <property type="entry name" value="MgtE_N"/>
    <property type="match status" value="1"/>
</dbReference>
<organism evidence="11 12">
    <name type="scientific">Aminipila terrae</name>
    <dbReference type="NCBI Taxonomy" id="2697030"/>
    <lineage>
        <taxon>Bacteria</taxon>
        <taxon>Bacillati</taxon>
        <taxon>Bacillota</taxon>
        <taxon>Clostridia</taxon>
        <taxon>Peptostreptococcales</taxon>
        <taxon>Anaerovoracaceae</taxon>
        <taxon>Aminipila</taxon>
    </lineage>
</organism>
<dbReference type="SUPFAM" id="SSF161093">
    <property type="entry name" value="MgtE membrane domain-like"/>
    <property type="match status" value="1"/>
</dbReference>
<dbReference type="EMBL" id="CP047591">
    <property type="protein sequence ID" value="QHI71272.1"/>
    <property type="molecule type" value="Genomic_DNA"/>
</dbReference>
<feature type="domain" description="CBS" evidence="10">
    <location>
        <begin position="208"/>
        <end position="264"/>
    </location>
</feature>
<dbReference type="Pfam" id="PF00571">
    <property type="entry name" value="CBS"/>
    <property type="match status" value="2"/>
</dbReference>
<dbReference type="PANTHER" id="PTHR43773">
    <property type="entry name" value="MAGNESIUM TRANSPORTER MGTE"/>
    <property type="match status" value="1"/>
</dbReference>
<keyword evidence="12" id="KW-1185">Reference proteome</keyword>
<comment type="subunit">
    <text evidence="9">Homodimer.</text>
</comment>
<comment type="caution">
    <text evidence="9">Lacks conserved residue(s) required for the propagation of feature annotation.</text>
</comment>
<name>A0A6P1MB57_9FIRM</name>
<evidence type="ECO:0000313" key="12">
    <source>
        <dbReference type="Proteomes" id="UP000463883"/>
    </source>
</evidence>
<feature type="transmembrane region" description="Helical" evidence="9">
    <location>
        <begin position="394"/>
        <end position="414"/>
    </location>
</feature>
<dbReference type="InterPro" id="IPR046342">
    <property type="entry name" value="CBS_dom_sf"/>
</dbReference>
<keyword evidence="4 9" id="KW-0812">Transmembrane</keyword>
<evidence type="ECO:0000256" key="8">
    <source>
        <dbReference type="PROSITE-ProRule" id="PRU00703"/>
    </source>
</evidence>
<dbReference type="InterPro" id="IPR006669">
    <property type="entry name" value="MgtE_transporter"/>
</dbReference>
<comment type="similarity">
    <text evidence="2 9">Belongs to the SLC41A transporter family.</text>
</comment>
<dbReference type="AlphaFoldDB" id="A0A6P1MB57"/>
<feature type="transmembrane region" description="Helical" evidence="9">
    <location>
        <begin position="367"/>
        <end position="388"/>
    </location>
</feature>
<dbReference type="Proteomes" id="UP000463883">
    <property type="component" value="Chromosome"/>
</dbReference>
<dbReference type="InterPro" id="IPR006668">
    <property type="entry name" value="Mg_transptr_MgtE_intracell_dom"/>
</dbReference>
<dbReference type="InterPro" id="IPR000644">
    <property type="entry name" value="CBS_dom"/>
</dbReference>
<comment type="subcellular location">
    <subcellularLocation>
        <location evidence="9">Cell membrane</location>
        <topology evidence="9">Multi-pass membrane protein</topology>
    </subcellularLocation>
    <subcellularLocation>
        <location evidence="1">Membrane</location>
        <topology evidence="1">Multi-pass membrane protein</topology>
    </subcellularLocation>
</comment>
<keyword evidence="7 9" id="KW-0472">Membrane</keyword>
<dbReference type="PANTHER" id="PTHR43773:SF1">
    <property type="entry name" value="MAGNESIUM TRANSPORTER MGTE"/>
    <property type="match status" value="1"/>
</dbReference>
<evidence type="ECO:0000256" key="6">
    <source>
        <dbReference type="ARBA" id="ARBA00022989"/>
    </source>
</evidence>
<feature type="domain" description="CBS" evidence="10">
    <location>
        <begin position="144"/>
        <end position="206"/>
    </location>
</feature>
<dbReference type="NCBIfam" id="TIGR00400">
    <property type="entry name" value="mgtE"/>
    <property type="match status" value="1"/>
</dbReference>
<evidence type="ECO:0000259" key="10">
    <source>
        <dbReference type="PROSITE" id="PS51371"/>
    </source>
</evidence>
<reference evidence="11 12" key="1">
    <citation type="submission" date="2020-01" db="EMBL/GenBank/DDBJ databases">
        <title>Genomic analysis of Aminipila sp. CBA3637.</title>
        <authorList>
            <person name="Kim Y.B."/>
            <person name="Roh S.W."/>
        </authorList>
    </citation>
    <scope>NUCLEOTIDE SEQUENCE [LARGE SCALE GENOMIC DNA]</scope>
    <source>
        <strain evidence="11 12">CBA3637</strain>
    </source>
</reference>
<keyword evidence="6 9" id="KW-1133">Transmembrane helix</keyword>
<comment type="function">
    <text evidence="9">Acts as a magnesium transporter.</text>
</comment>
<keyword evidence="3 9" id="KW-0813">Transport</keyword>
<feature type="transmembrane region" description="Helical" evidence="9">
    <location>
        <begin position="435"/>
        <end position="456"/>
    </location>
</feature>
<sequence>MEQEKTLNETLADILELLENKRYGKARDLLLENNAVDIAEILEDIMGELGVEKSVIVFRTLPKDVSVEVFSYLPIEDQVEIINAITDKEMHFIMEELAFDDMIDVLEELPANVVDKILEKTPKDERKLINTFLNYPDTCAGSLMTPDYISLQKDMSVAEALAYIKKEGMDSETVYTCYVKDKGRTLLGIVSLRTLVIADDNLCISELMHTDFVSVNVYDDQEKVSDIFKKYGFLAIPVVDKENRLVGIITVDDILDVIEEETTEDFERMAGVIDSSDKEYLDMSVWHHVKNRIPWLFLLMCSYVITGGIIASFEGVLSKVICLVAYLPMLMGTGGNSGSQSATLIIRGMSVDEINLSDFGKVMWKEVRVSAIVGLVLSSLNFVRICWLDGHGPMVALTVCGSMLVIVIAAKVIGSMLPMLAKKVGIDPALMASPMIASLTDMVSVITYFLMASAILGI</sequence>
<dbReference type="InterPro" id="IPR006667">
    <property type="entry name" value="SLC41_membr_dom"/>
</dbReference>
<dbReference type="GO" id="GO:0015095">
    <property type="term" value="F:magnesium ion transmembrane transporter activity"/>
    <property type="evidence" value="ECO:0007669"/>
    <property type="project" value="UniProtKB-UniRule"/>
</dbReference>
<feature type="transmembrane region" description="Helical" evidence="9">
    <location>
        <begin position="293"/>
        <end position="313"/>
    </location>
</feature>
<keyword evidence="9" id="KW-0479">Metal-binding</keyword>
<dbReference type="InterPro" id="IPR036739">
    <property type="entry name" value="SLC41_membr_dom_sf"/>
</dbReference>
<dbReference type="RefSeq" id="WP_162361047.1">
    <property type="nucleotide sequence ID" value="NZ_CP047591.1"/>
</dbReference>
<dbReference type="KEGG" id="amic:Ami3637_01645"/>
<accession>A0A6P1MB57</accession>
<evidence type="ECO:0000256" key="4">
    <source>
        <dbReference type="ARBA" id="ARBA00022692"/>
    </source>
</evidence>
<dbReference type="SUPFAM" id="SSF54631">
    <property type="entry name" value="CBS-domain pair"/>
    <property type="match status" value="1"/>
</dbReference>
<dbReference type="SUPFAM" id="SSF158791">
    <property type="entry name" value="MgtE N-terminal domain-like"/>
    <property type="match status" value="1"/>
</dbReference>